<dbReference type="OrthoDB" id="3236524at2"/>
<dbReference type="Gene3D" id="3.90.1150.200">
    <property type="match status" value="1"/>
</dbReference>
<dbReference type="SUPFAM" id="SSF159888">
    <property type="entry name" value="YdhG-like"/>
    <property type="match status" value="1"/>
</dbReference>
<keyword evidence="2" id="KW-1185">Reference proteome</keyword>
<proteinExistence type="predicted"/>
<dbReference type="STRING" id="1193181.BN10_1250013"/>
<accession>N0DZW0</accession>
<evidence type="ECO:0008006" key="3">
    <source>
        <dbReference type="Google" id="ProtNLM"/>
    </source>
</evidence>
<dbReference type="EMBL" id="CAIZ01000030">
    <property type="protein sequence ID" value="CCH68935.1"/>
    <property type="molecule type" value="Genomic_DNA"/>
</dbReference>
<comment type="caution">
    <text evidence="1">The sequence shown here is derived from an EMBL/GenBank/DDBJ whole genome shotgun (WGS) entry which is preliminary data.</text>
</comment>
<evidence type="ECO:0000313" key="2">
    <source>
        <dbReference type="Proteomes" id="UP000013167"/>
    </source>
</evidence>
<sequence length="124" mass="13451">MAMPKFESVAEYDAHCSVEGRAALGVIRSLTAQLVKDPEERLSYGIPTLFVGGKRIVHMAAWAEHLALYPVPPSPPDDPGLASNLEPYVKGKGTLYFPYAAGLPTAVLERVLRAHLIRAGQWPA</sequence>
<dbReference type="RefSeq" id="WP_010851789.1">
    <property type="nucleotide sequence ID" value="NZ_HF570956.1"/>
</dbReference>
<dbReference type="Proteomes" id="UP000013167">
    <property type="component" value="Unassembled WGS sequence"/>
</dbReference>
<protein>
    <recommendedName>
        <fullName evidence="3">YdhG-like domain-containing protein</fullName>
    </recommendedName>
</protein>
<gene>
    <name evidence="1" type="ORF">BN10_1250013</name>
</gene>
<organism evidence="1 2">
    <name type="scientific">Phycicoccus elongatus Lp2</name>
    <dbReference type="NCBI Taxonomy" id="1193181"/>
    <lineage>
        <taxon>Bacteria</taxon>
        <taxon>Bacillati</taxon>
        <taxon>Actinomycetota</taxon>
        <taxon>Actinomycetes</taxon>
        <taxon>Micrococcales</taxon>
        <taxon>Intrasporangiaceae</taxon>
        <taxon>Phycicoccus</taxon>
    </lineage>
</organism>
<evidence type="ECO:0000313" key="1">
    <source>
        <dbReference type="EMBL" id="CCH68935.1"/>
    </source>
</evidence>
<name>N0DZW0_9MICO</name>
<dbReference type="eggNOG" id="COG5646">
    <property type="taxonomic scope" value="Bacteria"/>
</dbReference>
<reference evidence="1 2" key="1">
    <citation type="journal article" date="2013" name="ISME J.">
        <title>A metabolic model for members of the genus Tetrasphaera involved in enhanced biological phosphorus removal.</title>
        <authorList>
            <person name="Kristiansen R."/>
            <person name="Nguyen H.T.T."/>
            <person name="Saunders A.M."/>
            <person name="Nielsen J.L."/>
            <person name="Wimmer R."/>
            <person name="Le V.Q."/>
            <person name="McIlroy S.J."/>
            <person name="Petrovski S."/>
            <person name="Seviour R.J."/>
            <person name="Calteau A."/>
            <person name="Nielsen K.L."/>
            <person name="Nielsen P.H."/>
        </authorList>
    </citation>
    <scope>NUCLEOTIDE SEQUENCE [LARGE SCALE GENOMIC DNA]</scope>
    <source>
        <strain evidence="1 2">Lp2</strain>
    </source>
</reference>
<dbReference type="HOGENOM" id="CLU_128703_3_0_11"/>
<dbReference type="AlphaFoldDB" id="N0DZW0"/>